<keyword evidence="2" id="KW-1185">Reference proteome</keyword>
<dbReference type="Proteomes" id="UP000541109">
    <property type="component" value="Unassembled WGS sequence"/>
</dbReference>
<comment type="caution">
    <text evidence="1">The sequence shown here is derived from an EMBL/GenBank/DDBJ whole genome shotgun (WGS) entry which is preliminary data.</text>
</comment>
<organism evidence="1 2">
    <name type="scientific">Stappia albiluteola</name>
    <dbReference type="NCBI Taxonomy" id="2758565"/>
    <lineage>
        <taxon>Bacteria</taxon>
        <taxon>Pseudomonadati</taxon>
        <taxon>Pseudomonadota</taxon>
        <taxon>Alphaproteobacteria</taxon>
        <taxon>Hyphomicrobiales</taxon>
        <taxon>Stappiaceae</taxon>
        <taxon>Stappia</taxon>
    </lineage>
</organism>
<name>A0A839ADT1_9HYPH</name>
<evidence type="ECO:0000313" key="2">
    <source>
        <dbReference type="Proteomes" id="UP000541109"/>
    </source>
</evidence>
<dbReference type="AlphaFoldDB" id="A0A839ADT1"/>
<accession>A0A839ADT1</accession>
<dbReference type="InterPro" id="IPR019285">
    <property type="entry name" value="DUF2336"/>
</dbReference>
<dbReference type="EMBL" id="JACFXV010000053">
    <property type="protein sequence ID" value="MBA5777843.1"/>
    <property type="molecule type" value="Genomic_DNA"/>
</dbReference>
<dbReference type="RefSeq" id="WP_182165584.1">
    <property type="nucleotide sequence ID" value="NZ_JACFXV010000053.1"/>
</dbReference>
<sequence length="355" mass="38831">MNLAQLSDLARNHSRDGRAALAKALTDLFVAANDDEAGSVSDLYGEIICKVIDTLACPARRDIADRVGSHSVAPRKLLRVLANDEFDVAEPVLRNAVVLTDADLVEVAESGTQDHLKAIAMRQTVDPAVSRVVAERGEAEVLVAILRNFGASFSGDTFNHLATQARRNPELQEALCDRSDLTRQAAELLVPFLSAELEHRVRRQRKNQTVLRALSERPLHKVNVQLHDLGDAPSRTQQLIDSVVAGKTSIDEAVELFTSKNKTIDLGNLISQVAKVPEAAVLRMLFREQDQPLIMLCRVAGVSEKAYEKIAGMRAKRLKMTAAAISDAVERYASMDRATAQKLLEESRSKVKGAA</sequence>
<protein>
    <submittedName>
        <fullName evidence="1">DUF2336 domain-containing protein</fullName>
    </submittedName>
</protein>
<dbReference type="Pfam" id="PF10098">
    <property type="entry name" value="DUF2336"/>
    <property type="match status" value="1"/>
</dbReference>
<evidence type="ECO:0000313" key="1">
    <source>
        <dbReference type="EMBL" id="MBA5777843.1"/>
    </source>
</evidence>
<gene>
    <name evidence="1" type="ORF">H2509_11985</name>
</gene>
<reference evidence="1 2" key="1">
    <citation type="submission" date="2020-07" db="EMBL/GenBank/DDBJ databases">
        <title>Stappia sp., F7233, whole genome shotgun sequencing project.</title>
        <authorList>
            <person name="Jiang S."/>
            <person name="Liu Z.W."/>
            <person name="Du Z.J."/>
        </authorList>
    </citation>
    <scope>NUCLEOTIDE SEQUENCE [LARGE SCALE GENOMIC DNA]</scope>
    <source>
        <strain evidence="1 2">F7233</strain>
    </source>
</reference>
<proteinExistence type="predicted"/>